<keyword evidence="5" id="KW-1185">Reference proteome</keyword>
<feature type="compositionally biased region" description="Polar residues" evidence="1">
    <location>
        <begin position="23"/>
        <end position="50"/>
    </location>
</feature>
<feature type="signal peptide" evidence="2">
    <location>
        <begin position="1"/>
        <end position="19"/>
    </location>
</feature>
<evidence type="ECO:0000256" key="2">
    <source>
        <dbReference type="SAM" id="SignalP"/>
    </source>
</evidence>
<evidence type="ECO:0000259" key="3">
    <source>
        <dbReference type="Pfam" id="PF13739"/>
    </source>
</evidence>
<keyword evidence="2" id="KW-0732">Signal</keyword>
<dbReference type="STRING" id="272562.CA_C0070"/>
<proteinExistence type="predicted"/>
<feature type="compositionally biased region" description="Low complexity" evidence="1">
    <location>
        <begin position="58"/>
        <end position="87"/>
    </location>
</feature>
<feature type="domain" description="Deacetylase PdaC" evidence="3">
    <location>
        <begin position="108"/>
        <end position="195"/>
    </location>
</feature>
<dbReference type="Gene3D" id="3.30.565.40">
    <property type="entry name" value="Fervidobacterium nodosum Rt17-B1 like"/>
    <property type="match status" value="1"/>
</dbReference>
<protein>
    <recommendedName>
        <fullName evidence="3">Deacetylase PdaC domain-containing protein</fullName>
    </recommendedName>
</protein>
<reference evidence="4 5" key="1">
    <citation type="journal article" date="2001" name="J. Bacteriol.">
        <title>Genome sequence and comparative analysis of the solvent-producing bacterium Clostridium acetobutylicum.</title>
        <authorList>
            <person name="Nolling J."/>
            <person name="Breton G."/>
            <person name="Omelchenko M.V."/>
            <person name="Makarova K.S."/>
            <person name="Zeng Q."/>
            <person name="Gibson R."/>
            <person name="Lee H.M."/>
            <person name="Dubois J."/>
            <person name="Qiu D."/>
            <person name="Hitti J."/>
            <person name="Wolf Y.I."/>
            <person name="Tatusov R.L."/>
            <person name="Sabathe F."/>
            <person name="Doucette-Stamm L."/>
            <person name="Soucaille P."/>
            <person name="Daly M.J."/>
            <person name="Bennett G.N."/>
            <person name="Koonin E.V."/>
            <person name="Smith D.R."/>
        </authorList>
    </citation>
    <scope>NUCLEOTIDE SEQUENCE [LARGE SCALE GENOMIC DNA]</scope>
    <source>
        <strain evidence="5">ATCC 824 / DSM 792 / JCM 1419 / LMG 5710 / VKM B-1787</strain>
    </source>
</reference>
<dbReference type="InterPro" id="IPR025303">
    <property type="entry name" value="PdaC"/>
</dbReference>
<evidence type="ECO:0000313" key="4">
    <source>
        <dbReference type="EMBL" id="AAK78056.1"/>
    </source>
</evidence>
<dbReference type="GeneID" id="44996552"/>
<dbReference type="OrthoDB" id="2067190at2"/>
<name>Q97MX0_CLOAB</name>
<dbReference type="AlphaFoldDB" id="Q97MX0"/>
<feature type="compositionally biased region" description="Polar residues" evidence="1">
    <location>
        <begin position="88"/>
        <end position="97"/>
    </location>
</feature>
<organism evidence="4 5">
    <name type="scientific">Clostridium acetobutylicum (strain ATCC 824 / DSM 792 / JCM 1419 / IAM 19013 / LMG 5710 / NBRC 13948 / NRRL B-527 / VKM B-1787 / 2291 / W)</name>
    <dbReference type="NCBI Taxonomy" id="272562"/>
    <lineage>
        <taxon>Bacteria</taxon>
        <taxon>Bacillati</taxon>
        <taxon>Bacillota</taxon>
        <taxon>Clostridia</taxon>
        <taxon>Eubacteriales</taxon>
        <taxon>Clostridiaceae</taxon>
        <taxon>Clostridium</taxon>
    </lineage>
</organism>
<dbReference type="HOGENOM" id="CLU_080360_0_0_9"/>
<dbReference type="eggNOG" id="ENOG5032ZK3">
    <property type="taxonomic scope" value="Bacteria"/>
</dbReference>
<dbReference type="PATRIC" id="fig|272562.8.peg.251"/>
<dbReference type="PIR" id="E96908">
    <property type="entry name" value="E96908"/>
</dbReference>
<dbReference type="Proteomes" id="UP000000814">
    <property type="component" value="Chromosome"/>
</dbReference>
<dbReference type="PROSITE" id="PS51257">
    <property type="entry name" value="PROKAR_LIPOPROTEIN"/>
    <property type="match status" value="1"/>
</dbReference>
<sequence>MNKKILLTTLIGASIFIMAGCSNSQSNDQSKTPSKQSKVSTAKAPNTSTAKDPKQSENINSSSENNTKSTSKTTNSNTPNNKATSSTPAPTNKPSSMYSIAQNTYTIANIKINYPQISNLGDNNKQLAINNLIKDSVINGFNLTQAIKTKTLPNYNEPIENLTLNVNYTVELQNSNILSIRYLGSSNMKGSAHPNNELYTTNIDINNAKTMNLQGMFSINQTLINTFRKGAYIPYNSSIDSQTISKEISTYNDSYLQTAFEKSDNPIGQENPSSAFSYLTKDGLVISIGITHAAGDHAELKIPYSSIKSIVKTDNKALNGLF</sequence>
<feature type="region of interest" description="Disordered" evidence="1">
    <location>
        <begin position="23"/>
        <end position="97"/>
    </location>
</feature>
<dbReference type="Pfam" id="PF13739">
    <property type="entry name" value="PdaC"/>
    <property type="match status" value="1"/>
</dbReference>
<evidence type="ECO:0000256" key="1">
    <source>
        <dbReference type="SAM" id="MobiDB-lite"/>
    </source>
</evidence>
<evidence type="ECO:0000313" key="5">
    <source>
        <dbReference type="Proteomes" id="UP000000814"/>
    </source>
</evidence>
<dbReference type="KEGG" id="cac:CA_C0070"/>
<dbReference type="EMBL" id="AE001437">
    <property type="protein sequence ID" value="AAK78056.1"/>
    <property type="molecule type" value="Genomic_DNA"/>
</dbReference>
<feature type="chain" id="PRO_5038977819" description="Deacetylase PdaC domain-containing protein" evidence="2">
    <location>
        <begin position="20"/>
        <end position="322"/>
    </location>
</feature>
<dbReference type="RefSeq" id="WP_010963398.1">
    <property type="nucleotide sequence ID" value="NC_003030.1"/>
</dbReference>
<accession>Q97MX0</accession>
<gene>
    <name evidence="4" type="ordered locus">CA_C0070</name>
</gene>